<dbReference type="SUPFAM" id="SSF50475">
    <property type="entry name" value="FMN-binding split barrel"/>
    <property type="match status" value="1"/>
</dbReference>
<dbReference type="InterPro" id="IPR052019">
    <property type="entry name" value="F420H2_bilvrd_red/Heme_oxyg"/>
</dbReference>
<evidence type="ECO:0000313" key="3">
    <source>
        <dbReference type="EMBL" id="OAP94642.1"/>
    </source>
</evidence>
<protein>
    <submittedName>
        <fullName evidence="3">Pyridoxamine 5'-phosphate oxidase</fullName>
    </submittedName>
</protein>
<dbReference type="Gene3D" id="2.30.110.10">
    <property type="entry name" value="Electron Transport, Fmn-binding Protein, Chain A"/>
    <property type="match status" value="1"/>
</dbReference>
<accession>A0A179BSI4</accession>
<sequence>MDNAQGKKVILEFLRRHTLAVIATLHADGKPEAAVIDFSVRDNLEIVFDTFEQTRKFENLSDRGSVALVVGWDKNITVQYEGDAMKVSASDLQEYQKAHLEIVPVEREFVEKGAVLFKVVPRWIRYSDFTKDPVEGLELRY</sequence>
<dbReference type="GO" id="GO:0016627">
    <property type="term" value="F:oxidoreductase activity, acting on the CH-CH group of donors"/>
    <property type="evidence" value="ECO:0007669"/>
    <property type="project" value="TreeGrafter"/>
</dbReference>
<dbReference type="Pfam" id="PF01243">
    <property type="entry name" value="PNPOx_N"/>
    <property type="match status" value="1"/>
</dbReference>
<dbReference type="EMBL" id="LWBS01000176">
    <property type="protein sequence ID" value="OAP94642.1"/>
    <property type="molecule type" value="Genomic_DNA"/>
</dbReference>
<proteinExistence type="predicted"/>
<reference evidence="3" key="1">
    <citation type="submission" date="2016-04" db="EMBL/GenBank/DDBJ databases">
        <title>Fast-growing isolate from the root nodules of Vavilovia formosa.</title>
        <authorList>
            <person name="Kimeklis A."/>
            <person name="Safronova V."/>
            <person name="Belimov A."/>
            <person name="Andronov E."/>
        </authorList>
    </citation>
    <scope>NUCLEOTIDE SEQUENCE [LARGE SCALE GENOMIC DNA]</scope>
    <source>
        <strain evidence="3">Vaf-46</strain>
    </source>
</reference>
<dbReference type="PANTHER" id="PTHR35176:SF6">
    <property type="entry name" value="HEME OXYGENASE HI_0854-RELATED"/>
    <property type="match status" value="1"/>
</dbReference>
<organism evidence="3">
    <name type="scientific">Rhizobium leguminosarum</name>
    <dbReference type="NCBI Taxonomy" id="384"/>
    <lineage>
        <taxon>Bacteria</taxon>
        <taxon>Pseudomonadati</taxon>
        <taxon>Pseudomonadota</taxon>
        <taxon>Alphaproteobacteria</taxon>
        <taxon>Hyphomicrobiales</taxon>
        <taxon>Rhizobiaceae</taxon>
        <taxon>Rhizobium/Agrobacterium group</taxon>
        <taxon>Rhizobium</taxon>
    </lineage>
</organism>
<dbReference type="GO" id="GO:0070967">
    <property type="term" value="F:coenzyme F420 binding"/>
    <property type="evidence" value="ECO:0007669"/>
    <property type="project" value="TreeGrafter"/>
</dbReference>
<dbReference type="InterPro" id="IPR011576">
    <property type="entry name" value="Pyridox_Oxase_N"/>
</dbReference>
<comment type="caution">
    <text evidence="3">The sequence shown here is derived from an EMBL/GenBank/DDBJ whole genome shotgun (WGS) entry which is preliminary data.</text>
</comment>
<keyword evidence="1" id="KW-0560">Oxidoreductase</keyword>
<dbReference type="eggNOG" id="COG0748">
    <property type="taxonomic scope" value="Bacteria"/>
</dbReference>
<feature type="domain" description="Pyridoxamine 5'-phosphate oxidase N-terminal" evidence="2">
    <location>
        <begin position="9"/>
        <end position="126"/>
    </location>
</feature>
<evidence type="ECO:0000256" key="1">
    <source>
        <dbReference type="ARBA" id="ARBA00023002"/>
    </source>
</evidence>
<evidence type="ECO:0000259" key="2">
    <source>
        <dbReference type="Pfam" id="PF01243"/>
    </source>
</evidence>
<name>A0A179BSI4_RHILE</name>
<dbReference type="GO" id="GO:0005829">
    <property type="term" value="C:cytosol"/>
    <property type="evidence" value="ECO:0007669"/>
    <property type="project" value="TreeGrafter"/>
</dbReference>
<dbReference type="PANTHER" id="PTHR35176">
    <property type="entry name" value="HEME OXYGENASE HI_0854-RELATED"/>
    <property type="match status" value="1"/>
</dbReference>
<dbReference type="AlphaFoldDB" id="A0A179BSI4"/>
<gene>
    <name evidence="3" type="ORF">A4U53_20610</name>
</gene>
<dbReference type="InterPro" id="IPR012349">
    <property type="entry name" value="Split_barrel_FMN-bd"/>
</dbReference>